<evidence type="ECO:0000256" key="3">
    <source>
        <dbReference type="ARBA" id="ARBA00022989"/>
    </source>
</evidence>
<feature type="transmembrane region" description="Helical" evidence="5">
    <location>
        <begin position="178"/>
        <end position="195"/>
    </location>
</feature>
<dbReference type="PANTHER" id="PTHR37422">
    <property type="entry name" value="TEICHURONIC ACID BIOSYNTHESIS PROTEIN TUAE"/>
    <property type="match status" value="1"/>
</dbReference>
<dbReference type="GO" id="GO:0016020">
    <property type="term" value="C:membrane"/>
    <property type="evidence" value="ECO:0007669"/>
    <property type="project" value="UniProtKB-SubCell"/>
</dbReference>
<name>A0AAQ3Y7A5_9ENTE</name>
<proteinExistence type="predicted"/>
<feature type="transmembrane region" description="Helical" evidence="5">
    <location>
        <begin position="403"/>
        <end position="421"/>
    </location>
</feature>
<feature type="domain" description="O-antigen ligase-related" evidence="6">
    <location>
        <begin position="209"/>
        <end position="375"/>
    </location>
</feature>
<reference evidence="8" key="1">
    <citation type="submission" date="2017-05" db="EMBL/GenBank/DDBJ databases">
        <title>The Genome Sequence of EEnterococcus faecalis 9F2_4866.</title>
        <authorList>
            <consortium name="The Broad Institute Genomics Platform"/>
            <consortium name="The Broad Institute Genomic Center for Infectious Diseases"/>
            <person name="Earl A."/>
            <person name="Manson A."/>
            <person name="Schwartman J."/>
            <person name="Gilmore M."/>
            <person name="Abouelleil A."/>
            <person name="Cao P."/>
            <person name="Chapman S."/>
            <person name="Cusick C."/>
            <person name="Shea T."/>
            <person name="Young S."/>
            <person name="Neafsey D."/>
            <person name="Nusbaum C."/>
            <person name="Birren B."/>
        </authorList>
    </citation>
    <scope>NUCLEOTIDE SEQUENCE [LARGE SCALE GENOMIC DNA]</scope>
    <source>
        <strain evidence="8">7F3_DIV0205</strain>
    </source>
</reference>
<reference evidence="7 8" key="2">
    <citation type="submission" date="2024-03" db="EMBL/GenBank/DDBJ databases">
        <title>The Genome Sequence of Enterococcus sp. DIV0205d.</title>
        <authorList>
            <consortium name="The Broad Institute Genomics Platform"/>
            <consortium name="The Broad Institute Microbial Omics Core"/>
            <consortium name="The Broad Institute Genomic Center for Infectious Diseases"/>
            <person name="Earl A."/>
            <person name="Manson A."/>
            <person name="Gilmore M."/>
            <person name="Schwartman J."/>
            <person name="Shea T."/>
            <person name="Abouelleil A."/>
            <person name="Cao P."/>
            <person name="Chapman S."/>
            <person name="Cusick C."/>
            <person name="Young S."/>
            <person name="Neafsey D."/>
            <person name="Nusbaum C."/>
            <person name="Birren B."/>
        </authorList>
    </citation>
    <scope>NUCLEOTIDE SEQUENCE [LARGE SCALE GENOMIC DNA]</scope>
    <source>
        <strain evidence="7 8">7F3_DIV0205</strain>
    </source>
</reference>
<sequence length="452" mass="51930">MELNKFFEKTKLPFLVAFEVMLLLRTINIYSLLPSKLDSLVFGLLSVWAALYIANKLFFSIKNKQFNYFDPLLIIFLAMIFLSIVVHYETYLVANMKLWLWQAIYLLVIYQIGKERNRKTFAILETILLVSWFILVVIAIAMFLAQYTYSAPLDKIYNGLRVGFYENRLYGLFSDPNFAATISVVSIILSVHLVLKKVAKKWTILLVINVILQWIYVVLSGSRTAYVELFVVAFVGIFFIAYKKWSPKGFFIGVLYAAFSSVIFVVGIYLFTILIEKGMLYALDLLRSMKSHNVPDVTLDRPDVENKSDISNNRFGLWKSSFEIFKSSMWFGTSPRNLVTYAQNVLPNTLIAIKQQTSHNFFFYLLATTGLAGTIPLTMFLINKIFNTVKALFTPKVNIFDNYLLRDTLIALTILVSAFFLTELILVNKIGTFLFWFYLGSVSSAINKKSEI</sequence>
<dbReference type="AlphaFoldDB" id="A0AAQ3Y7A5"/>
<keyword evidence="2 5" id="KW-0812">Transmembrane</keyword>
<dbReference type="Proteomes" id="UP000194948">
    <property type="component" value="Chromosome"/>
</dbReference>
<evidence type="ECO:0000313" key="8">
    <source>
        <dbReference type="Proteomes" id="UP000194948"/>
    </source>
</evidence>
<protein>
    <recommendedName>
        <fullName evidence="6">O-antigen ligase-related domain-containing protein</fullName>
    </recommendedName>
</protein>
<organism evidence="7 8">
    <name type="scientific">Candidatus Enterococcus palustris</name>
    <dbReference type="NCBI Taxonomy" id="1834189"/>
    <lineage>
        <taxon>Bacteria</taxon>
        <taxon>Bacillati</taxon>
        <taxon>Bacillota</taxon>
        <taxon>Bacilli</taxon>
        <taxon>Lactobacillales</taxon>
        <taxon>Enterococcaceae</taxon>
        <taxon>Enterococcus</taxon>
    </lineage>
</organism>
<evidence type="ECO:0000259" key="6">
    <source>
        <dbReference type="Pfam" id="PF04932"/>
    </source>
</evidence>
<keyword evidence="3 5" id="KW-1133">Transmembrane helix</keyword>
<feature type="transmembrane region" description="Helical" evidence="5">
    <location>
        <begin position="202"/>
        <end position="219"/>
    </location>
</feature>
<dbReference type="InterPro" id="IPR051533">
    <property type="entry name" value="WaaL-like"/>
</dbReference>
<accession>A0AAQ3Y7A5</accession>
<dbReference type="PANTHER" id="PTHR37422:SF13">
    <property type="entry name" value="LIPOPOLYSACCHARIDE BIOSYNTHESIS PROTEIN PA4999-RELATED"/>
    <property type="match status" value="1"/>
</dbReference>
<feature type="transmembrane region" description="Helical" evidence="5">
    <location>
        <begin position="122"/>
        <end position="145"/>
    </location>
</feature>
<evidence type="ECO:0000256" key="4">
    <source>
        <dbReference type="ARBA" id="ARBA00023136"/>
    </source>
</evidence>
<dbReference type="EMBL" id="CP147244">
    <property type="protein sequence ID" value="WYK00385.1"/>
    <property type="molecule type" value="Genomic_DNA"/>
</dbReference>
<gene>
    <name evidence="7" type="ORF">A5821_001481</name>
</gene>
<evidence type="ECO:0000313" key="7">
    <source>
        <dbReference type="EMBL" id="WYK00385.1"/>
    </source>
</evidence>
<feature type="transmembrane region" description="Helical" evidence="5">
    <location>
        <begin position="92"/>
        <end position="110"/>
    </location>
</feature>
<dbReference type="Pfam" id="PF04932">
    <property type="entry name" value="Wzy_C"/>
    <property type="match status" value="1"/>
</dbReference>
<comment type="subcellular location">
    <subcellularLocation>
        <location evidence="1">Membrane</location>
        <topology evidence="1">Multi-pass membrane protein</topology>
    </subcellularLocation>
</comment>
<feature type="transmembrane region" description="Helical" evidence="5">
    <location>
        <begin position="39"/>
        <end position="59"/>
    </location>
</feature>
<evidence type="ECO:0000256" key="1">
    <source>
        <dbReference type="ARBA" id="ARBA00004141"/>
    </source>
</evidence>
<feature type="transmembrane region" description="Helical" evidence="5">
    <location>
        <begin position="12"/>
        <end position="33"/>
    </location>
</feature>
<feature type="transmembrane region" description="Helical" evidence="5">
    <location>
        <begin position="225"/>
        <end position="242"/>
    </location>
</feature>
<evidence type="ECO:0000256" key="2">
    <source>
        <dbReference type="ARBA" id="ARBA00022692"/>
    </source>
</evidence>
<dbReference type="InterPro" id="IPR007016">
    <property type="entry name" value="O-antigen_ligase-rel_domated"/>
</dbReference>
<feature type="transmembrane region" description="Helical" evidence="5">
    <location>
        <begin position="427"/>
        <end position="446"/>
    </location>
</feature>
<dbReference type="RefSeq" id="WP_086313932.1">
    <property type="nucleotide sequence ID" value="NZ_CP147244.1"/>
</dbReference>
<feature type="transmembrane region" description="Helical" evidence="5">
    <location>
        <begin position="66"/>
        <end position="86"/>
    </location>
</feature>
<keyword evidence="8" id="KW-1185">Reference proteome</keyword>
<evidence type="ECO:0000256" key="5">
    <source>
        <dbReference type="SAM" id="Phobius"/>
    </source>
</evidence>
<feature type="transmembrane region" description="Helical" evidence="5">
    <location>
        <begin position="254"/>
        <end position="275"/>
    </location>
</feature>
<feature type="transmembrane region" description="Helical" evidence="5">
    <location>
        <begin position="361"/>
        <end position="382"/>
    </location>
</feature>
<keyword evidence="4 5" id="KW-0472">Membrane</keyword>